<comment type="caution">
    <text evidence="6">The sequence shown here is derived from an EMBL/GenBank/DDBJ whole genome shotgun (WGS) entry which is preliminary data.</text>
</comment>
<feature type="region of interest" description="Disordered" evidence="4">
    <location>
        <begin position="181"/>
        <end position="212"/>
    </location>
</feature>
<dbReference type="Gene3D" id="3.40.630.30">
    <property type="match status" value="1"/>
</dbReference>
<evidence type="ECO:0000256" key="3">
    <source>
        <dbReference type="ARBA" id="ARBA00038502"/>
    </source>
</evidence>
<dbReference type="InterPro" id="IPR016181">
    <property type="entry name" value="Acyl_CoA_acyltransferase"/>
</dbReference>
<dbReference type="CDD" id="cd04301">
    <property type="entry name" value="NAT_SF"/>
    <property type="match status" value="1"/>
</dbReference>
<dbReference type="InterPro" id="IPR000182">
    <property type="entry name" value="GNAT_dom"/>
</dbReference>
<dbReference type="SUPFAM" id="SSF55729">
    <property type="entry name" value="Acyl-CoA N-acyltransferases (Nat)"/>
    <property type="match status" value="1"/>
</dbReference>
<dbReference type="Proteomes" id="UP001180973">
    <property type="component" value="Unassembled WGS sequence"/>
</dbReference>
<feature type="compositionally biased region" description="Gly residues" evidence="4">
    <location>
        <begin position="201"/>
        <end position="212"/>
    </location>
</feature>
<keyword evidence="2" id="KW-0012">Acyltransferase</keyword>
<organism evidence="6 7">
    <name type="scientific">Micromonospora reichwaldensis</name>
    <dbReference type="NCBI Taxonomy" id="3075516"/>
    <lineage>
        <taxon>Bacteria</taxon>
        <taxon>Bacillati</taxon>
        <taxon>Actinomycetota</taxon>
        <taxon>Actinomycetes</taxon>
        <taxon>Micromonosporales</taxon>
        <taxon>Micromonosporaceae</taxon>
        <taxon>Micromonospora</taxon>
    </lineage>
</organism>
<sequence length="212" mass="21452">MDASPGAVPDDAPTAAPPAVGMRLRDVEPGDLDAYVRMRCDPAVMAELGGPQPRERVPAQLRRDLATVRDGSAWIKMIVTGGSAQVAGTVTLYSHGSVSEIGWMVVPEFQGRGLAGRAVRAVLALARADGRWGLIHAFPATTNAASNAICRSAGFALVGEEQTEFAGRLFRTNHWVVDPSAGAAGSSAGGVDPSAGAAGSSAGGPGGAVPPA</sequence>
<dbReference type="RefSeq" id="WP_311410167.1">
    <property type="nucleotide sequence ID" value="NZ_JAVRFL010000002.1"/>
</dbReference>
<evidence type="ECO:0000313" key="6">
    <source>
        <dbReference type="EMBL" id="MDT0527781.1"/>
    </source>
</evidence>
<dbReference type="PANTHER" id="PTHR43792">
    <property type="entry name" value="GNAT FAMILY, PUTATIVE (AFU_ORTHOLOGUE AFUA_3G00765)-RELATED-RELATED"/>
    <property type="match status" value="1"/>
</dbReference>
<protein>
    <submittedName>
        <fullName evidence="6">GNAT family N-acetyltransferase</fullName>
    </submittedName>
</protein>
<dbReference type="PANTHER" id="PTHR43792:SF8">
    <property type="entry name" value="[RIBOSOMAL PROTEIN US5]-ALANINE N-ACETYLTRANSFERASE"/>
    <property type="match status" value="1"/>
</dbReference>
<dbReference type="PROSITE" id="PS51186">
    <property type="entry name" value="GNAT"/>
    <property type="match status" value="1"/>
</dbReference>
<evidence type="ECO:0000259" key="5">
    <source>
        <dbReference type="PROSITE" id="PS51186"/>
    </source>
</evidence>
<comment type="similarity">
    <text evidence="3">Belongs to the acetyltransferase family. RimJ subfamily.</text>
</comment>
<dbReference type="EMBL" id="JAVRFL010000002">
    <property type="protein sequence ID" value="MDT0527781.1"/>
    <property type="molecule type" value="Genomic_DNA"/>
</dbReference>
<evidence type="ECO:0000256" key="1">
    <source>
        <dbReference type="ARBA" id="ARBA00022679"/>
    </source>
</evidence>
<dbReference type="InterPro" id="IPR051531">
    <property type="entry name" value="N-acetyltransferase"/>
</dbReference>
<keyword evidence="7" id="KW-1185">Reference proteome</keyword>
<evidence type="ECO:0000256" key="4">
    <source>
        <dbReference type="SAM" id="MobiDB-lite"/>
    </source>
</evidence>
<feature type="region of interest" description="Disordered" evidence="4">
    <location>
        <begin position="1"/>
        <end position="21"/>
    </location>
</feature>
<evidence type="ECO:0000256" key="2">
    <source>
        <dbReference type="ARBA" id="ARBA00023315"/>
    </source>
</evidence>
<gene>
    <name evidence="6" type="ORF">RM555_02115</name>
</gene>
<reference evidence="6" key="1">
    <citation type="submission" date="2023-09" db="EMBL/GenBank/DDBJ databases">
        <title>30 novel species of actinomycetes from the DSMZ collection.</title>
        <authorList>
            <person name="Nouioui I."/>
        </authorList>
    </citation>
    <scope>NUCLEOTIDE SEQUENCE</scope>
    <source>
        <strain evidence="6">DSM 115977</strain>
    </source>
</reference>
<proteinExistence type="inferred from homology"/>
<feature type="compositionally biased region" description="Low complexity" evidence="4">
    <location>
        <begin position="181"/>
        <end position="200"/>
    </location>
</feature>
<keyword evidence="1" id="KW-0808">Transferase</keyword>
<dbReference type="Pfam" id="PF13302">
    <property type="entry name" value="Acetyltransf_3"/>
    <property type="match status" value="1"/>
</dbReference>
<accession>A0ABU2WPK1</accession>
<evidence type="ECO:0000313" key="7">
    <source>
        <dbReference type="Proteomes" id="UP001180973"/>
    </source>
</evidence>
<feature type="domain" description="N-acetyltransferase" evidence="5">
    <location>
        <begin position="22"/>
        <end position="174"/>
    </location>
</feature>
<name>A0ABU2WPK1_9ACTN</name>